<dbReference type="GO" id="GO:1904680">
    <property type="term" value="F:peptide transmembrane transporter activity"/>
    <property type="evidence" value="ECO:0007669"/>
    <property type="project" value="TreeGrafter"/>
</dbReference>
<dbReference type="RefSeq" id="WP_152946371.1">
    <property type="nucleotide sequence ID" value="NZ_WHYR01000020.1"/>
</dbReference>
<keyword evidence="3" id="KW-1133">Transmembrane helix</keyword>
<keyword evidence="3" id="KW-0472">Membrane</keyword>
<reference evidence="5 6" key="1">
    <citation type="submission" date="2019-10" db="EMBL/GenBank/DDBJ databases">
        <title>Comparative genomics of sulfur disproportionating microorganisms.</title>
        <authorList>
            <person name="Ward L.M."/>
            <person name="Bertran E."/>
            <person name="Johnston D."/>
        </authorList>
    </citation>
    <scope>NUCLEOTIDE SEQUENCE [LARGE SCALE GENOMIC DNA]</scope>
    <source>
        <strain evidence="5 6">DSM 14055</strain>
    </source>
</reference>
<dbReference type="OrthoDB" id="137511at2"/>
<evidence type="ECO:0000256" key="3">
    <source>
        <dbReference type="SAM" id="Phobius"/>
    </source>
</evidence>
<dbReference type="Proteomes" id="UP000441717">
    <property type="component" value="Unassembled WGS sequence"/>
</dbReference>
<gene>
    <name evidence="5" type="ORF">GFC01_08760</name>
</gene>
<sequence length="546" mass="60846">MRIIYFFISGKNGGIALLRRMAFIFTLSACLWFFYIRGFAPVMPTSWLAGITGAENKGFLVYLQPDEGHTLDPLLAGDYASNRILVNIYEGLVRLQAGSPEPEPCLATRWEVSRDGLEWTFYLRSGVTFQDGTPFNAEAVKFNFERIVSGQNNSPYASFVFGMVQRVEVLNPSTVRFTLKYPYSPFLYNLAMPVAAMVSPAAVAKYKDDFWQHRAGTGPFIFKQWEKNKEIILQANAEYWGVKPAVPGVIFRTIPDAATRKSMLLSGAAHISEGISTAEIPSLQQKGFQVVSTPGLDLSYLGFYTNKGLFRNRALREIACQACDPRALAEELFPGEVITAAGPLPPRVLASDQTPERPQPNPEKARRDLISAGYGQGLPITLLAYSNARPYNPAGGEKLARVLAEQLNRAGFQCAIKVYPWEDFKKALLRQEGDAFIYGWTGDNGDPDNFLYTLFSSAQINSGLNATRYRNQEVDTLLQTARRTADDNLRSRIYRDVLLQVHQDVPMVFLHHSVKTLVTAGNIQGTGLQGPQRAPYLGRIQIIKNE</sequence>
<evidence type="ECO:0000256" key="2">
    <source>
        <dbReference type="SAM" id="MobiDB-lite"/>
    </source>
</evidence>
<evidence type="ECO:0000256" key="1">
    <source>
        <dbReference type="ARBA" id="ARBA00022729"/>
    </source>
</evidence>
<evidence type="ECO:0000313" key="5">
    <source>
        <dbReference type="EMBL" id="MQL52355.1"/>
    </source>
</evidence>
<evidence type="ECO:0000313" key="6">
    <source>
        <dbReference type="Proteomes" id="UP000441717"/>
    </source>
</evidence>
<feature type="transmembrane region" description="Helical" evidence="3">
    <location>
        <begin position="21"/>
        <end position="40"/>
    </location>
</feature>
<comment type="caution">
    <text evidence="5">The sequence shown here is derived from an EMBL/GenBank/DDBJ whole genome shotgun (WGS) entry which is preliminary data.</text>
</comment>
<organism evidence="5 6">
    <name type="scientific">Desulfofundulus thermobenzoicus</name>
    <dbReference type="NCBI Taxonomy" id="29376"/>
    <lineage>
        <taxon>Bacteria</taxon>
        <taxon>Bacillati</taxon>
        <taxon>Bacillota</taxon>
        <taxon>Clostridia</taxon>
        <taxon>Eubacteriales</taxon>
        <taxon>Peptococcaceae</taxon>
        <taxon>Desulfofundulus</taxon>
    </lineage>
</organism>
<dbReference type="AlphaFoldDB" id="A0A6N7IQJ9"/>
<dbReference type="GO" id="GO:0042597">
    <property type="term" value="C:periplasmic space"/>
    <property type="evidence" value="ECO:0007669"/>
    <property type="project" value="UniProtKB-ARBA"/>
</dbReference>
<dbReference type="PIRSF" id="PIRSF002741">
    <property type="entry name" value="MppA"/>
    <property type="match status" value="1"/>
</dbReference>
<dbReference type="Gene3D" id="3.40.190.10">
    <property type="entry name" value="Periplasmic binding protein-like II"/>
    <property type="match status" value="1"/>
</dbReference>
<keyword evidence="1" id="KW-0732">Signal</keyword>
<dbReference type="PANTHER" id="PTHR30290">
    <property type="entry name" value="PERIPLASMIC BINDING COMPONENT OF ABC TRANSPORTER"/>
    <property type="match status" value="1"/>
</dbReference>
<evidence type="ECO:0000259" key="4">
    <source>
        <dbReference type="Pfam" id="PF00496"/>
    </source>
</evidence>
<keyword evidence="6" id="KW-1185">Reference proteome</keyword>
<name>A0A6N7IQJ9_9FIRM</name>
<dbReference type="EMBL" id="WHYR01000020">
    <property type="protein sequence ID" value="MQL52355.1"/>
    <property type="molecule type" value="Genomic_DNA"/>
</dbReference>
<dbReference type="Gene3D" id="3.10.105.10">
    <property type="entry name" value="Dipeptide-binding Protein, Domain 3"/>
    <property type="match status" value="1"/>
</dbReference>
<protein>
    <submittedName>
        <fullName evidence="5">ABC transporter substrate-binding protein</fullName>
    </submittedName>
</protein>
<dbReference type="InterPro" id="IPR030678">
    <property type="entry name" value="Peptide/Ni-bd"/>
</dbReference>
<feature type="domain" description="Solute-binding protein family 5" evidence="4">
    <location>
        <begin position="101"/>
        <end position="461"/>
    </location>
</feature>
<dbReference type="CDD" id="cd08493">
    <property type="entry name" value="PBP2_DppA_like"/>
    <property type="match status" value="1"/>
</dbReference>
<dbReference type="GO" id="GO:0043190">
    <property type="term" value="C:ATP-binding cassette (ABC) transporter complex"/>
    <property type="evidence" value="ECO:0007669"/>
    <property type="project" value="InterPro"/>
</dbReference>
<dbReference type="Pfam" id="PF00496">
    <property type="entry name" value="SBP_bac_5"/>
    <property type="match status" value="1"/>
</dbReference>
<accession>A0A6N7IQJ9</accession>
<dbReference type="GO" id="GO:0015833">
    <property type="term" value="P:peptide transport"/>
    <property type="evidence" value="ECO:0007669"/>
    <property type="project" value="TreeGrafter"/>
</dbReference>
<proteinExistence type="predicted"/>
<feature type="region of interest" description="Disordered" evidence="2">
    <location>
        <begin position="344"/>
        <end position="365"/>
    </location>
</feature>
<dbReference type="InterPro" id="IPR039424">
    <property type="entry name" value="SBP_5"/>
</dbReference>
<dbReference type="InterPro" id="IPR000914">
    <property type="entry name" value="SBP_5_dom"/>
</dbReference>
<dbReference type="Gene3D" id="3.90.76.10">
    <property type="entry name" value="Dipeptide-binding Protein, Domain 1"/>
    <property type="match status" value="1"/>
</dbReference>
<keyword evidence="3" id="KW-0812">Transmembrane</keyword>
<dbReference type="PANTHER" id="PTHR30290:SF38">
    <property type="entry name" value="D,D-DIPEPTIDE-BINDING PERIPLASMIC PROTEIN DDPA-RELATED"/>
    <property type="match status" value="1"/>
</dbReference>
<dbReference type="SUPFAM" id="SSF53850">
    <property type="entry name" value="Periplasmic binding protein-like II"/>
    <property type="match status" value="1"/>
</dbReference>